<comment type="subcellular location">
    <subcellularLocation>
        <location evidence="1">Nucleus</location>
    </subcellularLocation>
</comment>
<dbReference type="InterPro" id="IPR015300">
    <property type="entry name" value="DNA-bd_pseudobarrel_sf"/>
</dbReference>
<accession>A0A6A1V3A3</accession>
<dbReference type="SUPFAM" id="SSF101936">
    <property type="entry name" value="DNA-binding pseudobarrel domain"/>
    <property type="match status" value="1"/>
</dbReference>
<evidence type="ECO:0000313" key="8">
    <source>
        <dbReference type="Proteomes" id="UP000516437"/>
    </source>
</evidence>
<keyword evidence="5" id="KW-0539">Nucleus</keyword>
<dbReference type="PROSITE" id="PS50863">
    <property type="entry name" value="B3"/>
    <property type="match status" value="1"/>
</dbReference>
<dbReference type="SMART" id="SM01019">
    <property type="entry name" value="B3"/>
    <property type="match status" value="1"/>
</dbReference>
<organism evidence="7 8">
    <name type="scientific">Morella rubra</name>
    <name type="common">Chinese bayberry</name>
    <dbReference type="NCBI Taxonomy" id="262757"/>
    <lineage>
        <taxon>Eukaryota</taxon>
        <taxon>Viridiplantae</taxon>
        <taxon>Streptophyta</taxon>
        <taxon>Embryophyta</taxon>
        <taxon>Tracheophyta</taxon>
        <taxon>Spermatophyta</taxon>
        <taxon>Magnoliopsida</taxon>
        <taxon>eudicotyledons</taxon>
        <taxon>Gunneridae</taxon>
        <taxon>Pentapetalae</taxon>
        <taxon>rosids</taxon>
        <taxon>fabids</taxon>
        <taxon>Fagales</taxon>
        <taxon>Myricaceae</taxon>
        <taxon>Morella</taxon>
    </lineage>
</organism>
<feature type="domain" description="TF-B3" evidence="6">
    <location>
        <begin position="54"/>
        <end position="145"/>
    </location>
</feature>
<dbReference type="Pfam" id="PF02362">
    <property type="entry name" value="B3"/>
    <property type="match status" value="1"/>
</dbReference>
<dbReference type="GO" id="GO:0005634">
    <property type="term" value="C:nucleus"/>
    <property type="evidence" value="ECO:0007669"/>
    <property type="project" value="UniProtKB-SubCell"/>
</dbReference>
<gene>
    <name evidence="7" type="ORF">CJ030_MR7G011422</name>
</gene>
<proteinExistence type="predicted"/>
<protein>
    <recommendedName>
        <fullName evidence="6">TF-B3 domain-containing protein</fullName>
    </recommendedName>
</protein>
<evidence type="ECO:0000256" key="2">
    <source>
        <dbReference type="ARBA" id="ARBA00023015"/>
    </source>
</evidence>
<evidence type="ECO:0000256" key="5">
    <source>
        <dbReference type="ARBA" id="ARBA00023242"/>
    </source>
</evidence>
<comment type="caution">
    <text evidence="7">The sequence shown here is derived from an EMBL/GenBank/DDBJ whole genome shotgun (WGS) entry which is preliminary data.</text>
</comment>
<dbReference type="Proteomes" id="UP000516437">
    <property type="component" value="Chromosome 7"/>
</dbReference>
<dbReference type="PANTHER" id="PTHR31391">
    <property type="entry name" value="B3 DOMAIN-CONTAINING PROTEIN OS11G0197600-RELATED"/>
    <property type="match status" value="1"/>
</dbReference>
<dbReference type="EMBL" id="RXIC02000025">
    <property type="protein sequence ID" value="KAB1207101.1"/>
    <property type="molecule type" value="Genomic_DNA"/>
</dbReference>
<dbReference type="CDD" id="cd10017">
    <property type="entry name" value="B3_DNA"/>
    <property type="match status" value="1"/>
</dbReference>
<keyword evidence="8" id="KW-1185">Reference proteome</keyword>
<keyword evidence="2" id="KW-0805">Transcription regulation</keyword>
<keyword evidence="4" id="KW-0804">Transcription</keyword>
<keyword evidence="3" id="KW-0238">DNA-binding</keyword>
<dbReference type="PANTHER" id="PTHR31391:SF101">
    <property type="entry name" value="B3 DOMAIN-CONTAINING PROTEIN OS01G0234100"/>
    <property type="match status" value="1"/>
</dbReference>
<evidence type="ECO:0000256" key="1">
    <source>
        <dbReference type="ARBA" id="ARBA00004123"/>
    </source>
</evidence>
<dbReference type="OrthoDB" id="1909330at2759"/>
<sequence>MTTKKAVDDANKLKSLKRKRTTVDSLYDTPEIQSSVLRRAKEIQANLEPEFPSLVKPMLRSHVTHGFWLGLPKNFCDKYLPKHDTTIVLEDESGEEFETKYLGGKVGLSAGWRGFSIAHKLLEGDTVVFHLVQPSKFKVYIVRSNGSDEVDGALALLNLEACMKHINWDNANKACEEKANEGLKPIYEENCQKDCPMAGGTVLGPMSDSVEVDSGSSSEGLDRIRLSESAVDFKQVRSIEDFIILVNGLVINCELPQFLLTKYYELCCSQETFLHDHLLKGLNCKLAAGIISETINIADAIRASKISTSQEDFSIWKKTLKAFEL</sequence>
<name>A0A6A1V3A3_9ROSI</name>
<evidence type="ECO:0000259" key="6">
    <source>
        <dbReference type="PROSITE" id="PS50863"/>
    </source>
</evidence>
<dbReference type="GO" id="GO:0003677">
    <property type="term" value="F:DNA binding"/>
    <property type="evidence" value="ECO:0007669"/>
    <property type="project" value="UniProtKB-KW"/>
</dbReference>
<dbReference type="AlphaFoldDB" id="A0A6A1V3A3"/>
<dbReference type="InterPro" id="IPR003340">
    <property type="entry name" value="B3_DNA-bd"/>
</dbReference>
<dbReference type="Gene3D" id="2.40.330.10">
    <property type="entry name" value="DNA-binding pseudobarrel domain"/>
    <property type="match status" value="1"/>
</dbReference>
<reference evidence="7 8" key="1">
    <citation type="journal article" date="2019" name="Plant Biotechnol. J.">
        <title>The red bayberry genome and genetic basis of sex determination.</title>
        <authorList>
            <person name="Jia H.M."/>
            <person name="Jia H.J."/>
            <person name="Cai Q.L."/>
            <person name="Wang Y."/>
            <person name="Zhao H.B."/>
            <person name="Yang W.F."/>
            <person name="Wang G.Y."/>
            <person name="Li Y.H."/>
            <person name="Zhan D.L."/>
            <person name="Shen Y.T."/>
            <person name="Niu Q.F."/>
            <person name="Chang L."/>
            <person name="Qiu J."/>
            <person name="Zhao L."/>
            <person name="Xie H.B."/>
            <person name="Fu W.Y."/>
            <person name="Jin J."/>
            <person name="Li X.W."/>
            <person name="Jiao Y."/>
            <person name="Zhou C.C."/>
            <person name="Tu T."/>
            <person name="Chai C.Y."/>
            <person name="Gao J.L."/>
            <person name="Fan L.J."/>
            <person name="van de Weg E."/>
            <person name="Wang J.Y."/>
            <person name="Gao Z.S."/>
        </authorList>
    </citation>
    <scope>NUCLEOTIDE SEQUENCE [LARGE SCALE GENOMIC DNA]</scope>
    <source>
        <tissue evidence="7">Leaves</tissue>
    </source>
</reference>
<evidence type="ECO:0000313" key="7">
    <source>
        <dbReference type="EMBL" id="KAB1207101.1"/>
    </source>
</evidence>
<dbReference type="InterPro" id="IPR044837">
    <property type="entry name" value="REM16-like"/>
</dbReference>
<evidence type="ECO:0000256" key="4">
    <source>
        <dbReference type="ARBA" id="ARBA00023163"/>
    </source>
</evidence>
<evidence type="ECO:0000256" key="3">
    <source>
        <dbReference type="ARBA" id="ARBA00023125"/>
    </source>
</evidence>